<keyword evidence="8 20" id="KW-0812">Transmembrane</keyword>
<evidence type="ECO:0000256" key="12">
    <source>
        <dbReference type="ARBA" id="ARBA00023098"/>
    </source>
</evidence>
<evidence type="ECO:0000256" key="10">
    <source>
        <dbReference type="ARBA" id="ARBA00022842"/>
    </source>
</evidence>
<keyword evidence="9" id="KW-0479">Metal-binding</keyword>
<evidence type="ECO:0000313" key="21">
    <source>
        <dbReference type="EMBL" id="GAU89696.1"/>
    </source>
</evidence>
<dbReference type="PANTHER" id="PTHR15362">
    <property type="entry name" value="PHOSPHATIDYLINOSITOL SYNTHASE"/>
    <property type="match status" value="1"/>
</dbReference>
<keyword evidence="12 18" id="KW-0443">Lipid metabolism</keyword>
<reference evidence="21 22" key="1">
    <citation type="journal article" date="2016" name="Nat. Commun.">
        <title>Extremotolerant tardigrade genome and improved radiotolerance of human cultured cells by tardigrade-unique protein.</title>
        <authorList>
            <person name="Hashimoto T."/>
            <person name="Horikawa D.D."/>
            <person name="Saito Y."/>
            <person name="Kuwahara H."/>
            <person name="Kozuka-Hata H."/>
            <person name="Shin-I T."/>
            <person name="Minakuchi Y."/>
            <person name="Ohishi K."/>
            <person name="Motoyama A."/>
            <person name="Aizu T."/>
            <person name="Enomoto A."/>
            <person name="Kondo K."/>
            <person name="Tanaka S."/>
            <person name="Hara Y."/>
            <person name="Koshikawa S."/>
            <person name="Sagara H."/>
            <person name="Miura T."/>
            <person name="Yokobori S."/>
            <person name="Miyagawa K."/>
            <person name="Suzuki Y."/>
            <person name="Kubo T."/>
            <person name="Oyama M."/>
            <person name="Kohara Y."/>
            <person name="Fujiyama A."/>
            <person name="Arakawa K."/>
            <person name="Katayama T."/>
            <person name="Toyoda A."/>
            <person name="Kunieda T."/>
        </authorList>
    </citation>
    <scope>NUCLEOTIDE SEQUENCE [LARGE SCALE GENOMIC DNA]</scope>
    <source>
        <strain evidence="21 22">YOKOZUNA-1</strain>
    </source>
</reference>
<feature type="transmembrane region" description="Helical" evidence="20">
    <location>
        <begin position="177"/>
        <end position="199"/>
    </location>
</feature>
<dbReference type="InterPro" id="IPR043130">
    <property type="entry name" value="CDP-OH_PTrfase_TM_dom"/>
</dbReference>
<gene>
    <name evidence="21" type="primary">RvY_02213-1</name>
    <name evidence="21" type="synonym">RvY_02213.1</name>
    <name evidence="21" type="ORF">RvY_02213</name>
</gene>
<keyword evidence="16 18" id="KW-1208">Phospholipid metabolism</keyword>
<evidence type="ECO:0000256" key="9">
    <source>
        <dbReference type="ARBA" id="ARBA00022723"/>
    </source>
</evidence>
<evidence type="ECO:0000256" key="13">
    <source>
        <dbReference type="ARBA" id="ARBA00023136"/>
    </source>
</evidence>
<dbReference type="EMBL" id="BDGG01000001">
    <property type="protein sequence ID" value="GAU89696.1"/>
    <property type="molecule type" value="Genomic_DNA"/>
</dbReference>
<dbReference type="OrthoDB" id="10251079at2759"/>
<evidence type="ECO:0000256" key="16">
    <source>
        <dbReference type="ARBA" id="ARBA00023264"/>
    </source>
</evidence>
<keyword evidence="13 18" id="KW-0472">Membrane</keyword>
<dbReference type="InterPro" id="IPR048254">
    <property type="entry name" value="CDP_ALCOHOL_P_TRANSF_CS"/>
</dbReference>
<evidence type="ECO:0000256" key="17">
    <source>
        <dbReference type="ARBA" id="ARBA00070582"/>
    </source>
</evidence>
<dbReference type="GO" id="GO:0046872">
    <property type="term" value="F:metal ion binding"/>
    <property type="evidence" value="ECO:0007669"/>
    <property type="project" value="UniProtKB-KW"/>
</dbReference>
<keyword evidence="22" id="KW-1185">Reference proteome</keyword>
<dbReference type="PIRSF" id="PIRSF000848">
    <property type="entry name" value="CDP_diag_ino_3_P"/>
    <property type="match status" value="1"/>
</dbReference>
<evidence type="ECO:0000256" key="15">
    <source>
        <dbReference type="ARBA" id="ARBA00023211"/>
    </source>
</evidence>
<proteinExistence type="inferred from homology"/>
<evidence type="ECO:0000256" key="18">
    <source>
        <dbReference type="PIRNR" id="PIRNR000848"/>
    </source>
</evidence>
<evidence type="ECO:0000256" key="1">
    <source>
        <dbReference type="ARBA" id="ARBA00001936"/>
    </source>
</evidence>
<dbReference type="FunFam" id="1.20.120.1760:FF:000003">
    <property type="entry name" value="CDP-diacylglycerol--inositol 3-phosphatidyltransferase"/>
    <property type="match status" value="1"/>
</dbReference>
<keyword evidence="7 18" id="KW-0808">Transferase</keyword>
<dbReference type="STRING" id="947166.A0A1D1UJ11"/>
<evidence type="ECO:0000256" key="11">
    <source>
        <dbReference type="ARBA" id="ARBA00022989"/>
    </source>
</evidence>
<comment type="similarity">
    <text evidence="4 18 19">Belongs to the CDP-alcohol phosphatidyltransferase class-I family.</text>
</comment>
<evidence type="ECO:0000256" key="19">
    <source>
        <dbReference type="RuleBase" id="RU003750"/>
    </source>
</evidence>
<evidence type="ECO:0000256" key="20">
    <source>
        <dbReference type="SAM" id="Phobius"/>
    </source>
</evidence>
<keyword evidence="6 18" id="KW-0444">Lipid biosynthesis</keyword>
<evidence type="ECO:0000256" key="6">
    <source>
        <dbReference type="ARBA" id="ARBA00022516"/>
    </source>
</evidence>
<evidence type="ECO:0000256" key="8">
    <source>
        <dbReference type="ARBA" id="ARBA00022692"/>
    </source>
</evidence>
<sequence length="236" mass="26797">METKKQRENPLDIFLFVPNLIGYFRVVAALISFYYMRSDPYTTFFWYMASAGADAIDGYAARYLGQTSRVGALLDMLTDRCGTLCLIMVLGHFYPKWMMLFQMDIFLDITSHWIHMYSQMIKGTTSHKLIDLSEHWLLRVYYSSRTVLFWMCAGNEVFYAALYMLHFTEGPIGLFRILAYVTAPVAVVKAGISGIQLVAALRNVAAFDVEERWTAANAKPTTGIPTTTVVKDAKAE</sequence>
<evidence type="ECO:0000256" key="14">
    <source>
        <dbReference type="ARBA" id="ARBA00023209"/>
    </source>
</evidence>
<evidence type="ECO:0000256" key="7">
    <source>
        <dbReference type="ARBA" id="ARBA00022679"/>
    </source>
</evidence>
<comment type="caution">
    <text evidence="21">The sequence shown here is derived from an EMBL/GenBank/DDBJ whole genome shotgun (WGS) entry which is preliminary data.</text>
</comment>
<dbReference type="EC" id="2.7.8.11" evidence="5 18"/>
<keyword evidence="15" id="KW-0464">Manganese</keyword>
<feature type="transmembrane region" description="Helical" evidence="20">
    <location>
        <begin position="72"/>
        <end position="94"/>
    </location>
</feature>
<evidence type="ECO:0000256" key="2">
    <source>
        <dbReference type="ARBA" id="ARBA00001946"/>
    </source>
</evidence>
<dbReference type="Pfam" id="PF01066">
    <property type="entry name" value="CDP-OH_P_transf"/>
    <property type="match status" value="1"/>
</dbReference>
<dbReference type="InterPro" id="IPR014387">
    <property type="entry name" value="CDP_diag_ino_3_P_euk"/>
</dbReference>
<dbReference type="GO" id="GO:0005794">
    <property type="term" value="C:Golgi apparatus"/>
    <property type="evidence" value="ECO:0007669"/>
    <property type="project" value="TreeGrafter"/>
</dbReference>
<accession>A0A1D1UJ11</accession>
<dbReference type="PANTHER" id="PTHR15362:SF4">
    <property type="entry name" value="CDP-DIACYLGLYCEROL--INOSITOL 3-PHOSPHATIDYLTRANSFERASE"/>
    <property type="match status" value="1"/>
</dbReference>
<dbReference type="InterPro" id="IPR000462">
    <property type="entry name" value="CDP-OH_P_trans"/>
</dbReference>
<evidence type="ECO:0000313" key="22">
    <source>
        <dbReference type="Proteomes" id="UP000186922"/>
    </source>
</evidence>
<dbReference type="GO" id="GO:0006661">
    <property type="term" value="P:phosphatidylinositol biosynthetic process"/>
    <property type="evidence" value="ECO:0007669"/>
    <property type="project" value="TreeGrafter"/>
</dbReference>
<dbReference type="Gene3D" id="1.20.120.1760">
    <property type="match status" value="1"/>
</dbReference>
<keyword evidence="14 18" id="KW-0594">Phospholipid biosynthesis</keyword>
<keyword evidence="11 20" id="KW-1133">Transmembrane helix</keyword>
<organism evidence="21 22">
    <name type="scientific">Ramazzottius varieornatus</name>
    <name type="common">Water bear</name>
    <name type="synonym">Tardigrade</name>
    <dbReference type="NCBI Taxonomy" id="947166"/>
    <lineage>
        <taxon>Eukaryota</taxon>
        <taxon>Metazoa</taxon>
        <taxon>Ecdysozoa</taxon>
        <taxon>Tardigrada</taxon>
        <taxon>Eutardigrada</taxon>
        <taxon>Parachela</taxon>
        <taxon>Hypsibioidea</taxon>
        <taxon>Ramazzottiidae</taxon>
        <taxon>Ramazzottius</taxon>
    </lineage>
</organism>
<dbReference type="AlphaFoldDB" id="A0A1D1UJ11"/>
<feature type="transmembrane region" description="Helical" evidence="20">
    <location>
        <begin position="12"/>
        <end position="35"/>
    </location>
</feature>
<evidence type="ECO:0000256" key="4">
    <source>
        <dbReference type="ARBA" id="ARBA00010441"/>
    </source>
</evidence>
<comment type="cofactor">
    <cofactor evidence="1">
        <name>Mn(2+)</name>
        <dbReference type="ChEBI" id="CHEBI:29035"/>
    </cofactor>
</comment>
<evidence type="ECO:0000256" key="5">
    <source>
        <dbReference type="ARBA" id="ARBA00013212"/>
    </source>
</evidence>
<comment type="catalytic activity">
    <reaction evidence="18">
        <text>a CDP-1,2-diacyl-sn-glycerol + myo-inositol = a 1,2-diacyl-sn-glycero-3-phospho-(1D-myo-inositol) + CMP + H(+)</text>
        <dbReference type="Rhea" id="RHEA:11580"/>
        <dbReference type="ChEBI" id="CHEBI:15378"/>
        <dbReference type="ChEBI" id="CHEBI:17268"/>
        <dbReference type="ChEBI" id="CHEBI:57880"/>
        <dbReference type="ChEBI" id="CHEBI:58332"/>
        <dbReference type="ChEBI" id="CHEBI:60377"/>
        <dbReference type="EC" id="2.7.8.11"/>
    </reaction>
</comment>
<dbReference type="GO" id="GO:0016020">
    <property type="term" value="C:membrane"/>
    <property type="evidence" value="ECO:0007669"/>
    <property type="project" value="UniProtKB-SubCell"/>
</dbReference>
<evidence type="ECO:0000256" key="3">
    <source>
        <dbReference type="ARBA" id="ARBA00004141"/>
    </source>
</evidence>
<name>A0A1D1UJ11_RAMVA</name>
<comment type="cofactor">
    <cofactor evidence="2">
        <name>Mg(2+)</name>
        <dbReference type="ChEBI" id="CHEBI:18420"/>
    </cofactor>
</comment>
<dbReference type="Proteomes" id="UP000186922">
    <property type="component" value="Unassembled WGS sequence"/>
</dbReference>
<protein>
    <recommendedName>
        <fullName evidence="17 18">CDP-diacylglycerol--inositol 3-phosphatidyltransferase</fullName>
        <ecNumber evidence="5 18">2.7.8.11</ecNumber>
    </recommendedName>
</protein>
<feature type="transmembrane region" description="Helical" evidence="20">
    <location>
        <begin position="147"/>
        <end position="165"/>
    </location>
</feature>
<keyword evidence="10" id="KW-0460">Magnesium</keyword>
<dbReference type="PROSITE" id="PS00379">
    <property type="entry name" value="CDP_ALCOHOL_P_TRANSF"/>
    <property type="match status" value="1"/>
</dbReference>
<comment type="subcellular location">
    <subcellularLocation>
        <location evidence="3">Membrane</location>
        <topology evidence="3">Multi-pass membrane protein</topology>
    </subcellularLocation>
</comment>
<dbReference type="GO" id="GO:0003881">
    <property type="term" value="F:CDP-diacylglycerol-inositol 3-phosphatidyltransferase activity"/>
    <property type="evidence" value="ECO:0007669"/>
    <property type="project" value="UniProtKB-UniRule"/>
</dbReference>